<dbReference type="GO" id="GO:0016853">
    <property type="term" value="F:isomerase activity"/>
    <property type="evidence" value="ECO:0007669"/>
    <property type="project" value="UniProtKB-KW"/>
</dbReference>
<proteinExistence type="inferred from homology"/>
<dbReference type="PANTHER" id="PTHR13887">
    <property type="entry name" value="GLUTATHIONE S-TRANSFERASE KAPPA"/>
    <property type="match status" value="1"/>
</dbReference>
<protein>
    <submittedName>
        <fullName evidence="8">Protein-disulfide isomerase</fullName>
    </submittedName>
</protein>
<keyword evidence="3" id="KW-0560">Oxidoreductase</keyword>
<dbReference type="Gene3D" id="3.40.30.10">
    <property type="entry name" value="Glutaredoxin"/>
    <property type="match status" value="1"/>
</dbReference>
<dbReference type="PROSITE" id="PS51257">
    <property type="entry name" value="PROKAR_LIPOPROTEIN"/>
    <property type="match status" value="1"/>
</dbReference>
<evidence type="ECO:0000256" key="5">
    <source>
        <dbReference type="ARBA" id="ARBA00023284"/>
    </source>
</evidence>
<keyword evidence="8" id="KW-0413">Isomerase</keyword>
<dbReference type="EMBL" id="REFR01000013">
    <property type="protein sequence ID" value="RMB04626.1"/>
    <property type="molecule type" value="Genomic_DNA"/>
</dbReference>
<dbReference type="AlphaFoldDB" id="A0A3M0CD04"/>
<evidence type="ECO:0000259" key="7">
    <source>
        <dbReference type="Pfam" id="PF13462"/>
    </source>
</evidence>
<evidence type="ECO:0000256" key="3">
    <source>
        <dbReference type="ARBA" id="ARBA00023002"/>
    </source>
</evidence>
<evidence type="ECO:0000256" key="6">
    <source>
        <dbReference type="SAM" id="SignalP"/>
    </source>
</evidence>
<dbReference type="InterPro" id="IPR012336">
    <property type="entry name" value="Thioredoxin-like_fold"/>
</dbReference>
<feature type="signal peptide" evidence="6">
    <location>
        <begin position="1"/>
        <end position="27"/>
    </location>
</feature>
<name>A0A3M0CD04_9PROT</name>
<keyword evidence="9" id="KW-1185">Reference proteome</keyword>
<feature type="chain" id="PRO_5018255548" evidence="6">
    <location>
        <begin position="28"/>
        <end position="233"/>
    </location>
</feature>
<accession>A0A3M0CD04</accession>
<evidence type="ECO:0000256" key="4">
    <source>
        <dbReference type="ARBA" id="ARBA00023157"/>
    </source>
</evidence>
<dbReference type="RefSeq" id="WP_121939545.1">
    <property type="nucleotide sequence ID" value="NZ_REFR01000013.1"/>
</dbReference>
<sequence>MIHNKFANGRLSLLAALTLLAAACGQADGGTDEAGPVAAGTDSVVAVSASAQDAGAESNEAGSGEGLWGDLVYGSADAPVEIIEYASLTCPHCATFAATVFPQLESDYIATGKVRFIFRNFVMNRYDLAASTAMRCSTMDVGKQLLKSYFARQDEWMRSEDPMGALAGIARRAGISRTQFDRCVSNTDMHQHLVDMTQRGQEEFDITGTPTLIVDGKTLNDYRELIDVVDGKL</sequence>
<evidence type="ECO:0000313" key="9">
    <source>
        <dbReference type="Proteomes" id="UP000271227"/>
    </source>
</evidence>
<keyword evidence="2 6" id="KW-0732">Signal</keyword>
<dbReference type="InterPro" id="IPR036249">
    <property type="entry name" value="Thioredoxin-like_sf"/>
</dbReference>
<feature type="domain" description="Thioredoxin-like fold" evidence="7">
    <location>
        <begin position="70"/>
        <end position="221"/>
    </location>
</feature>
<comment type="similarity">
    <text evidence="1">Belongs to the thioredoxin family. DsbA subfamily.</text>
</comment>
<dbReference type="InParanoid" id="A0A3M0CD04"/>
<keyword evidence="5" id="KW-0676">Redox-active center</keyword>
<dbReference type="PANTHER" id="PTHR13887:SF14">
    <property type="entry name" value="DISULFIDE BOND FORMATION PROTEIN D"/>
    <property type="match status" value="1"/>
</dbReference>
<organism evidence="8 9">
    <name type="scientific">Eilatimonas milleporae</name>
    <dbReference type="NCBI Taxonomy" id="911205"/>
    <lineage>
        <taxon>Bacteria</taxon>
        <taxon>Pseudomonadati</taxon>
        <taxon>Pseudomonadota</taxon>
        <taxon>Alphaproteobacteria</taxon>
        <taxon>Kordiimonadales</taxon>
        <taxon>Kordiimonadaceae</taxon>
        <taxon>Eilatimonas</taxon>
    </lineage>
</organism>
<reference evidence="8 9" key="1">
    <citation type="submission" date="2018-10" db="EMBL/GenBank/DDBJ databases">
        <title>Genomic Encyclopedia of Archaeal and Bacterial Type Strains, Phase II (KMG-II): from individual species to whole genera.</title>
        <authorList>
            <person name="Goeker M."/>
        </authorList>
    </citation>
    <scope>NUCLEOTIDE SEQUENCE [LARGE SCALE GENOMIC DNA]</scope>
    <source>
        <strain evidence="8 9">DSM 25217</strain>
    </source>
</reference>
<keyword evidence="4" id="KW-1015">Disulfide bond</keyword>
<gene>
    <name evidence="8" type="ORF">BXY39_2896</name>
</gene>
<evidence type="ECO:0000313" key="8">
    <source>
        <dbReference type="EMBL" id="RMB04626.1"/>
    </source>
</evidence>
<evidence type="ECO:0000256" key="1">
    <source>
        <dbReference type="ARBA" id="ARBA00005791"/>
    </source>
</evidence>
<evidence type="ECO:0000256" key="2">
    <source>
        <dbReference type="ARBA" id="ARBA00022729"/>
    </source>
</evidence>
<dbReference type="Proteomes" id="UP000271227">
    <property type="component" value="Unassembled WGS sequence"/>
</dbReference>
<dbReference type="OrthoDB" id="8478320at2"/>
<dbReference type="SUPFAM" id="SSF52833">
    <property type="entry name" value="Thioredoxin-like"/>
    <property type="match status" value="1"/>
</dbReference>
<comment type="caution">
    <text evidence="8">The sequence shown here is derived from an EMBL/GenBank/DDBJ whole genome shotgun (WGS) entry which is preliminary data.</text>
</comment>
<dbReference type="GO" id="GO:0016491">
    <property type="term" value="F:oxidoreductase activity"/>
    <property type="evidence" value="ECO:0007669"/>
    <property type="project" value="UniProtKB-KW"/>
</dbReference>
<dbReference type="Pfam" id="PF13462">
    <property type="entry name" value="Thioredoxin_4"/>
    <property type="match status" value="1"/>
</dbReference>